<sequence>MNQKRETYKAGAVKLMAAAFIVRILGFVNRIYMSNILGAEGMGLFQLASPVYSLIILTLTSGVSISVSGMTAQERARGRNANALRVCKTAFVVLLAAGAVCGILLAVFGKTIAEEILNDGRAYYSLIMLAPCIPIVASASAIKGYFYGSSHVTPTALSQIAEQIVRIAVIFFVANRIAGSNLAYACAIATTSAAFGEMANLIVVGIAFRREKSKEAPTLTRKAAAKTILKYSMPISLNRLAISFMGMVETVLLPMRFIAGGLDYKSGIETLGRISGMAMPLIAFPTLITSSVATTLVPAISEAISVKNYKLANLRISRCLNMGFLLGFIFFGLYFSLGDFAGELLYPGQGVGVILAQLSYCCIFMYVEQIMAGIINGLGKQGLSLATSTVGYLITIGFIWFGVPQMGIRAYILGSILSMAATVFLNLCIVIKTTGLAVNLRDWILKPSVIAAGCILVGKIMLSIPIQNRFLSFFVCGCACCLTVLLLVATMFRNLKWGDLFWRKMQTRKS</sequence>
<feature type="transmembrane region" description="Helical" evidence="6">
    <location>
        <begin position="240"/>
        <end position="259"/>
    </location>
</feature>
<keyword evidence="5 6" id="KW-0472">Membrane</keyword>
<keyword evidence="2" id="KW-1003">Cell membrane</keyword>
<gene>
    <name evidence="7" type="ORF">IAD50_02460</name>
</gene>
<keyword evidence="3 6" id="KW-0812">Transmembrane</keyword>
<feature type="transmembrane region" description="Helical" evidence="6">
    <location>
        <begin position="12"/>
        <end position="32"/>
    </location>
</feature>
<evidence type="ECO:0000256" key="6">
    <source>
        <dbReference type="SAM" id="Phobius"/>
    </source>
</evidence>
<dbReference type="InterPro" id="IPR002797">
    <property type="entry name" value="Polysacc_synth"/>
</dbReference>
<comment type="caution">
    <text evidence="7">The sequence shown here is derived from an EMBL/GenBank/DDBJ whole genome shotgun (WGS) entry which is preliminary data.</text>
</comment>
<feature type="transmembrane region" description="Helical" evidence="6">
    <location>
        <begin position="349"/>
        <end position="371"/>
    </location>
</feature>
<feature type="transmembrane region" description="Helical" evidence="6">
    <location>
        <begin position="52"/>
        <end position="70"/>
    </location>
</feature>
<feature type="transmembrane region" description="Helical" evidence="6">
    <location>
        <begin position="383"/>
        <end position="402"/>
    </location>
</feature>
<feature type="transmembrane region" description="Helical" evidence="6">
    <location>
        <begin position="470"/>
        <end position="495"/>
    </location>
</feature>
<evidence type="ECO:0000256" key="2">
    <source>
        <dbReference type="ARBA" id="ARBA00022475"/>
    </source>
</evidence>
<protein>
    <submittedName>
        <fullName evidence="7">Polysaccharide biosynthesis protein</fullName>
    </submittedName>
</protein>
<accession>A0A9D1I914</accession>
<evidence type="ECO:0000313" key="7">
    <source>
        <dbReference type="EMBL" id="HIU29140.1"/>
    </source>
</evidence>
<evidence type="ECO:0000256" key="1">
    <source>
        <dbReference type="ARBA" id="ARBA00004651"/>
    </source>
</evidence>
<reference evidence="7" key="1">
    <citation type="submission" date="2020-10" db="EMBL/GenBank/DDBJ databases">
        <authorList>
            <person name="Gilroy R."/>
        </authorList>
    </citation>
    <scope>NUCLEOTIDE SEQUENCE</scope>
    <source>
        <strain evidence="7">CHK195-4489</strain>
    </source>
</reference>
<evidence type="ECO:0000256" key="5">
    <source>
        <dbReference type="ARBA" id="ARBA00023136"/>
    </source>
</evidence>
<keyword evidence="4 6" id="KW-1133">Transmembrane helix</keyword>
<reference evidence="7" key="2">
    <citation type="journal article" date="2021" name="PeerJ">
        <title>Extensive microbial diversity within the chicken gut microbiome revealed by metagenomics and culture.</title>
        <authorList>
            <person name="Gilroy R."/>
            <person name="Ravi A."/>
            <person name="Getino M."/>
            <person name="Pursley I."/>
            <person name="Horton D.L."/>
            <person name="Alikhan N.F."/>
            <person name="Baker D."/>
            <person name="Gharbi K."/>
            <person name="Hall N."/>
            <person name="Watson M."/>
            <person name="Adriaenssens E.M."/>
            <person name="Foster-Nyarko E."/>
            <person name="Jarju S."/>
            <person name="Secka A."/>
            <person name="Antonio M."/>
            <person name="Oren A."/>
            <person name="Chaudhuri R.R."/>
            <person name="La Ragione R."/>
            <person name="Hildebrand F."/>
            <person name="Pallen M.J."/>
        </authorList>
    </citation>
    <scope>NUCLEOTIDE SEQUENCE</scope>
    <source>
        <strain evidence="7">CHK195-4489</strain>
    </source>
</reference>
<dbReference type="Pfam" id="PF01943">
    <property type="entry name" value="Polysacc_synt"/>
    <property type="match status" value="1"/>
</dbReference>
<feature type="transmembrane region" description="Helical" evidence="6">
    <location>
        <begin position="443"/>
        <end position="464"/>
    </location>
</feature>
<dbReference type="InterPro" id="IPR024923">
    <property type="entry name" value="PG_synth_SpoVB"/>
</dbReference>
<dbReference type="AlphaFoldDB" id="A0A9D1I914"/>
<dbReference type="PANTHER" id="PTHR30250">
    <property type="entry name" value="PST FAMILY PREDICTED COLANIC ACID TRANSPORTER"/>
    <property type="match status" value="1"/>
</dbReference>
<feature type="transmembrane region" description="Helical" evidence="6">
    <location>
        <begin position="279"/>
        <end position="299"/>
    </location>
</feature>
<dbReference type="Proteomes" id="UP000824089">
    <property type="component" value="Unassembled WGS sequence"/>
</dbReference>
<feature type="transmembrane region" description="Helical" evidence="6">
    <location>
        <begin position="90"/>
        <end position="109"/>
    </location>
</feature>
<dbReference type="PIRSF" id="PIRSF038958">
    <property type="entry name" value="PG_synth_SpoVB"/>
    <property type="match status" value="1"/>
</dbReference>
<evidence type="ECO:0000313" key="8">
    <source>
        <dbReference type="Proteomes" id="UP000824089"/>
    </source>
</evidence>
<feature type="transmembrane region" description="Helical" evidence="6">
    <location>
        <begin position="121"/>
        <end position="142"/>
    </location>
</feature>
<name>A0A9D1I914_9CLOT</name>
<feature type="transmembrane region" description="Helical" evidence="6">
    <location>
        <begin position="408"/>
        <end position="431"/>
    </location>
</feature>
<proteinExistence type="predicted"/>
<evidence type="ECO:0000256" key="3">
    <source>
        <dbReference type="ARBA" id="ARBA00022692"/>
    </source>
</evidence>
<evidence type="ECO:0000256" key="4">
    <source>
        <dbReference type="ARBA" id="ARBA00022989"/>
    </source>
</evidence>
<dbReference type="CDD" id="cd13124">
    <property type="entry name" value="MATE_SpoVB_like"/>
    <property type="match status" value="1"/>
</dbReference>
<comment type="subcellular location">
    <subcellularLocation>
        <location evidence="1">Cell membrane</location>
        <topology evidence="1">Multi-pass membrane protein</topology>
    </subcellularLocation>
</comment>
<feature type="transmembrane region" description="Helical" evidence="6">
    <location>
        <begin position="319"/>
        <end position="337"/>
    </location>
</feature>
<dbReference type="PANTHER" id="PTHR30250:SF24">
    <property type="entry name" value="STAGE V SPORULATION PROTEIN B"/>
    <property type="match status" value="1"/>
</dbReference>
<dbReference type="EMBL" id="DVMM01000051">
    <property type="protein sequence ID" value="HIU29140.1"/>
    <property type="molecule type" value="Genomic_DNA"/>
</dbReference>
<organism evidence="7 8">
    <name type="scientific">Candidatus Egerieisoma faecipullorum</name>
    <dbReference type="NCBI Taxonomy" id="2840963"/>
    <lineage>
        <taxon>Bacteria</taxon>
        <taxon>Bacillati</taxon>
        <taxon>Bacillota</taxon>
        <taxon>Clostridia</taxon>
        <taxon>Eubacteriales</taxon>
        <taxon>Clostridiaceae</taxon>
        <taxon>Clostridiaceae incertae sedis</taxon>
        <taxon>Candidatus Egerieisoma</taxon>
    </lineage>
</organism>
<dbReference type="InterPro" id="IPR050833">
    <property type="entry name" value="Poly_Biosynth_Transport"/>
</dbReference>
<dbReference type="GO" id="GO:0005886">
    <property type="term" value="C:plasma membrane"/>
    <property type="evidence" value="ECO:0007669"/>
    <property type="project" value="UniProtKB-SubCell"/>
</dbReference>